<dbReference type="OMA" id="PIAVWEF"/>
<keyword evidence="1" id="KW-0472">Membrane</keyword>
<feature type="transmembrane region" description="Helical" evidence="1">
    <location>
        <begin position="51"/>
        <end position="71"/>
    </location>
</feature>
<dbReference type="InterPro" id="IPR025495">
    <property type="entry name" value="DUF4386"/>
</dbReference>
<accession>A0A9X0I235</accession>
<feature type="transmembrane region" description="Helical" evidence="1">
    <location>
        <begin position="188"/>
        <end position="209"/>
    </location>
</feature>
<feature type="transmembrane region" description="Helical" evidence="1">
    <location>
        <begin position="125"/>
        <end position="149"/>
    </location>
</feature>
<comment type="caution">
    <text evidence="2">The sequence shown here is derived from an EMBL/GenBank/DDBJ whole genome shotgun (WGS) entry which is preliminary data.</text>
</comment>
<keyword evidence="1" id="KW-0812">Transmembrane</keyword>
<keyword evidence="3" id="KW-1185">Reference proteome</keyword>
<feature type="transmembrane region" description="Helical" evidence="1">
    <location>
        <begin position="12"/>
        <end position="31"/>
    </location>
</feature>
<dbReference type="EMBL" id="LMWI01000002">
    <property type="protein sequence ID" value="KUJ45313.1"/>
    <property type="molecule type" value="Genomic_DNA"/>
</dbReference>
<evidence type="ECO:0000313" key="3">
    <source>
        <dbReference type="Proteomes" id="UP000053246"/>
    </source>
</evidence>
<evidence type="ECO:0000256" key="1">
    <source>
        <dbReference type="SAM" id="Phobius"/>
    </source>
</evidence>
<reference evidence="2 3" key="1">
    <citation type="submission" date="2015-10" db="EMBL/GenBank/DDBJ databases">
        <authorList>
            <person name="Ju K.-S."/>
            <person name="Doroghazi J.R."/>
            <person name="Metcalf W.W."/>
        </authorList>
    </citation>
    <scope>NUCLEOTIDE SEQUENCE [LARGE SCALE GENOMIC DNA]</scope>
    <source>
        <strain evidence="2 3">NRRL B-24793</strain>
    </source>
</reference>
<gene>
    <name evidence="2" type="ORF">ADL17_19720</name>
</gene>
<feature type="transmembrane region" description="Helical" evidence="1">
    <location>
        <begin position="83"/>
        <end position="105"/>
    </location>
</feature>
<dbReference type="RefSeq" id="WP_013734668.1">
    <property type="nucleotide sequence ID" value="NZ_LMWI01000002.1"/>
</dbReference>
<dbReference type="AlphaFoldDB" id="A0A9X0I235"/>
<proteinExistence type="predicted"/>
<evidence type="ECO:0008006" key="4">
    <source>
        <dbReference type="Google" id="ProtNLM"/>
    </source>
</evidence>
<feature type="transmembrane region" description="Helical" evidence="1">
    <location>
        <begin position="161"/>
        <end position="182"/>
    </location>
</feature>
<organism evidence="2 3">
    <name type="scientific">Micromonospora maris</name>
    <dbReference type="NCBI Taxonomy" id="1003110"/>
    <lineage>
        <taxon>Bacteria</taxon>
        <taxon>Bacillati</taxon>
        <taxon>Actinomycetota</taxon>
        <taxon>Actinomycetes</taxon>
        <taxon>Micromonosporales</taxon>
        <taxon>Micromonosporaceae</taxon>
        <taxon>Micromonospora</taxon>
    </lineage>
</organism>
<protein>
    <recommendedName>
        <fullName evidence="4">DUF4386 domain-containing protein</fullName>
    </recommendedName>
</protein>
<sequence>MDALRRTSLVAGGLYVLTFVSIPTVALYGPVRDSDFVLGATSETSVLVGSVLEVIVALACIGTAVVLYPVVKRQGQTRALGFVSVRILEAACIFIGVASLLTIVALRRQGVGAEAVVTGQMLVAFYDSVFLVSQSLIPAANALLLGTLLYQARLVPRVLPVLGLVGAPLLVVSDLCVLFGLWDRLSPVTAIGALPIAVWEFSLGVYLIVRGFRPSEITAGSAAAGTSVRDVEPVT</sequence>
<dbReference type="Pfam" id="PF14329">
    <property type="entry name" value="DUF4386"/>
    <property type="match status" value="1"/>
</dbReference>
<dbReference type="Proteomes" id="UP000053246">
    <property type="component" value="Unassembled WGS sequence"/>
</dbReference>
<evidence type="ECO:0000313" key="2">
    <source>
        <dbReference type="EMBL" id="KUJ45313.1"/>
    </source>
</evidence>
<name>A0A9X0I235_9ACTN</name>
<keyword evidence="1" id="KW-1133">Transmembrane helix</keyword>